<name>A0A871R8K0_DEKBR</name>
<dbReference type="GeneID" id="64577066"/>
<protein>
    <submittedName>
        <fullName evidence="2">Uncharacterized protein</fullName>
    </submittedName>
</protein>
<reference evidence="2" key="2">
    <citation type="journal article" name="BMC Genomics">
        <title>New genome assemblies reveal patterns of domestication and adaptation across Brettanomyces (Dekkera) species.</title>
        <authorList>
            <person name="Roach M.J."/>
            <person name="Borneman A.R."/>
        </authorList>
    </citation>
    <scope>NUCLEOTIDE SEQUENCE</scope>
    <source>
        <strain evidence="2">UCD 2041</strain>
    </source>
</reference>
<proteinExistence type="predicted"/>
<dbReference type="OrthoDB" id="10517096at2759"/>
<dbReference type="KEGG" id="bbrx:BRETT_005143"/>
<sequence>MSQATAFEDQYLDIDRAVKTFRRYQIAHGFVAGAQPQMPPQPQQQLQQRCLHQNNFSVGNCHNYQRGNNTAELCQRGYQRAFQRAVPAVPVAQAQNYYSETRYQLQMQLQLQQKQQQEAENMLNRQYFGNGVYSQTPGGHFTANGTPAPALQTNETFLANQMGQMAPQMPQLLKTSSGGSFSSNSSSSAVFSSDANSLRSSSPLSLELLREIDPISSNNSSISSSSSGADRTSFFTKNGNPGLQLFANDASCPGSMLQHTSSGGFSGLLADGKLQAPSPSSSQTDGSIGLFLNRNIWGTNATTNTNTSVWG</sequence>
<dbReference type="Proteomes" id="UP000663131">
    <property type="component" value="Chromosome 7"/>
</dbReference>
<organism evidence="2 3">
    <name type="scientific">Dekkera bruxellensis</name>
    <name type="common">Brettanomyces custersii</name>
    <dbReference type="NCBI Taxonomy" id="5007"/>
    <lineage>
        <taxon>Eukaryota</taxon>
        <taxon>Fungi</taxon>
        <taxon>Dikarya</taxon>
        <taxon>Ascomycota</taxon>
        <taxon>Saccharomycotina</taxon>
        <taxon>Pichiomycetes</taxon>
        <taxon>Pichiales</taxon>
        <taxon>Pichiaceae</taxon>
        <taxon>Brettanomyces</taxon>
    </lineage>
</organism>
<dbReference type="AlphaFoldDB" id="A0A871R8K0"/>
<evidence type="ECO:0000256" key="1">
    <source>
        <dbReference type="SAM" id="MobiDB-lite"/>
    </source>
</evidence>
<dbReference type="RefSeq" id="XP_041136978.1">
    <property type="nucleotide sequence ID" value="XM_041283626.1"/>
</dbReference>
<feature type="compositionally biased region" description="Low complexity" evidence="1">
    <location>
        <begin position="176"/>
        <end position="198"/>
    </location>
</feature>
<accession>A0A871R8K0</accession>
<gene>
    <name evidence="2" type="ORF">BRETT_005143</name>
</gene>
<evidence type="ECO:0000313" key="2">
    <source>
        <dbReference type="EMBL" id="QOU20485.1"/>
    </source>
</evidence>
<dbReference type="EMBL" id="CP063135">
    <property type="protein sequence ID" value="QOU20485.1"/>
    <property type="molecule type" value="Genomic_DNA"/>
</dbReference>
<feature type="region of interest" description="Disordered" evidence="1">
    <location>
        <begin position="171"/>
        <end position="198"/>
    </location>
</feature>
<evidence type="ECO:0000313" key="3">
    <source>
        <dbReference type="Proteomes" id="UP000663131"/>
    </source>
</evidence>
<reference evidence="2" key="1">
    <citation type="submission" date="2020-10" db="EMBL/GenBank/DDBJ databases">
        <authorList>
            <person name="Palmer J.M."/>
        </authorList>
    </citation>
    <scope>NUCLEOTIDE SEQUENCE</scope>
    <source>
        <strain evidence="2">UCD 2041</strain>
    </source>
</reference>